<dbReference type="Proteomes" id="UP000615455">
    <property type="component" value="Unassembled WGS sequence"/>
</dbReference>
<evidence type="ECO:0000313" key="2">
    <source>
        <dbReference type="Proteomes" id="UP000615455"/>
    </source>
</evidence>
<comment type="caution">
    <text evidence="1">The sequence shown here is derived from an EMBL/GenBank/DDBJ whole genome shotgun (WGS) entry which is preliminary data.</text>
</comment>
<dbReference type="RefSeq" id="WP_189021003.1">
    <property type="nucleotide sequence ID" value="NZ_BMHE01000102.1"/>
</dbReference>
<accession>A0ABQ1FJB7</accession>
<name>A0ABQ1FJB7_9BACL</name>
<reference evidence="2" key="1">
    <citation type="journal article" date="2019" name="Int. J. Syst. Evol. Microbiol.">
        <title>The Global Catalogue of Microorganisms (GCM) 10K type strain sequencing project: providing services to taxonomists for standard genome sequencing and annotation.</title>
        <authorList>
            <consortium name="The Broad Institute Genomics Platform"/>
            <consortium name="The Broad Institute Genome Sequencing Center for Infectious Disease"/>
            <person name="Wu L."/>
            <person name="Ma J."/>
        </authorList>
    </citation>
    <scope>NUCLEOTIDE SEQUENCE [LARGE SCALE GENOMIC DNA]</scope>
    <source>
        <strain evidence="2">CGMCC 1.15043</strain>
    </source>
</reference>
<gene>
    <name evidence="1" type="ORF">GCM10008018_72530</name>
</gene>
<sequence>MTTNRVATSDDCIVTSWNACELENNNRSRSNIVLKDRGAKSQYRGMNNNREEFYTFQVDGCIVQQGRKCDFLLLDDKNKVARLIELKGLDYPHGASQIVETMKQLGKTLKGLGYNQFLGRIASSKSPHINDSEYIKLKRAVYNACQVDLVIKGNNRFDETLT</sequence>
<dbReference type="EMBL" id="BMHE01000102">
    <property type="protein sequence ID" value="GGA17958.1"/>
    <property type="molecule type" value="Genomic_DNA"/>
</dbReference>
<organism evidence="1 2">
    <name type="scientific">Paenibacillus marchantiophytorum</name>
    <dbReference type="NCBI Taxonomy" id="1619310"/>
    <lineage>
        <taxon>Bacteria</taxon>
        <taxon>Bacillati</taxon>
        <taxon>Bacillota</taxon>
        <taxon>Bacilli</taxon>
        <taxon>Bacillales</taxon>
        <taxon>Paenibacillaceae</taxon>
        <taxon>Paenibacillus</taxon>
    </lineage>
</organism>
<proteinExistence type="predicted"/>
<evidence type="ECO:0000313" key="1">
    <source>
        <dbReference type="EMBL" id="GGA17958.1"/>
    </source>
</evidence>
<protein>
    <submittedName>
        <fullName evidence="1">Uncharacterized protein</fullName>
    </submittedName>
</protein>
<keyword evidence="2" id="KW-1185">Reference proteome</keyword>